<proteinExistence type="inferred from homology"/>
<dbReference type="EMBL" id="AP027729">
    <property type="protein sequence ID" value="BDZ41546.1"/>
    <property type="molecule type" value="Genomic_DNA"/>
</dbReference>
<keyword evidence="5" id="KW-0460">Magnesium</keyword>
<name>A0ABM8G0L4_9CELL</name>
<protein>
    <submittedName>
        <fullName evidence="6">Uncharacterized protein</fullName>
    </submittedName>
</protein>
<evidence type="ECO:0000256" key="3">
    <source>
        <dbReference type="ARBA" id="ARBA00022679"/>
    </source>
</evidence>
<dbReference type="InterPro" id="IPR000092">
    <property type="entry name" value="Polyprenyl_synt"/>
</dbReference>
<keyword evidence="7" id="KW-1185">Reference proteome</keyword>
<evidence type="ECO:0000256" key="1">
    <source>
        <dbReference type="ARBA" id="ARBA00001946"/>
    </source>
</evidence>
<dbReference type="PANTHER" id="PTHR12001">
    <property type="entry name" value="GERANYLGERANYL PYROPHOSPHATE SYNTHASE"/>
    <property type="match status" value="1"/>
</dbReference>
<dbReference type="Pfam" id="PF00348">
    <property type="entry name" value="polyprenyl_synt"/>
    <property type="match status" value="1"/>
</dbReference>
<accession>A0ABM8G0L4</accession>
<evidence type="ECO:0000256" key="2">
    <source>
        <dbReference type="ARBA" id="ARBA00006706"/>
    </source>
</evidence>
<sequence length="140" mass="15165">MLAGAGAAERRALEAFGDPVGIAFQLVDDLLGVFGDPGVTGKSVLSDLREGKRTHLLAITYRRADGRDRELLDRLVGDPDLDETGAEQVRGLMVRHGAVDAVRDRVDELVRRALDATDALPPALRDELTSLTHRLTERAA</sequence>
<dbReference type="InterPro" id="IPR008949">
    <property type="entry name" value="Isoprenoid_synthase_dom_sf"/>
</dbReference>
<comment type="cofactor">
    <cofactor evidence="1">
        <name>Mg(2+)</name>
        <dbReference type="ChEBI" id="CHEBI:18420"/>
    </cofactor>
</comment>
<dbReference type="InterPro" id="IPR033749">
    <property type="entry name" value="Polyprenyl_synt_CS"/>
</dbReference>
<keyword evidence="4" id="KW-0479">Metal-binding</keyword>
<dbReference type="SUPFAM" id="SSF48576">
    <property type="entry name" value="Terpenoid synthases"/>
    <property type="match status" value="1"/>
</dbReference>
<reference evidence="7" key="1">
    <citation type="journal article" date="2019" name="Int. J. Syst. Evol. Microbiol.">
        <title>The Global Catalogue of Microorganisms (GCM) 10K type strain sequencing project: providing services to taxonomists for standard genome sequencing and annotation.</title>
        <authorList>
            <consortium name="The Broad Institute Genomics Platform"/>
            <consortium name="The Broad Institute Genome Sequencing Center for Infectious Disease"/>
            <person name="Wu L."/>
            <person name="Ma J."/>
        </authorList>
    </citation>
    <scope>NUCLEOTIDE SEQUENCE [LARGE SCALE GENOMIC DNA]</scope>
    <source>
        <strain evidence="7">NBRC 108565</strain>
    </source>
</reference>
<dbReference type="PANTHER" id="PTHR12001:SF85">
    <property type="entry name" value="SHORT CHAIN ISOPRENYL DIPHOSPHATE SYNTHASE"/>
    <property type="match status" value="1"/>
</dbReference>
<evidence type="ECO:0000313" key="7">
    <source>
        <dbReference type="Proteomes" id="UP001321475"/>
    </source>
</evidence>
<gene>
    <name evidence="6" type="ORF">GCM10025865_08450</name>
</gene>
<dbReference type="Proteomes" id="UP001321475">
    <property type="component" value="Chromosome"/>
</dbReference>
<evidence type="ECO:0000256" key="5">
    <source>
        <dbReference type="ARBA" id="ARBA00022842"/>
    </source>
</evidence>
<evidence type="ECO:0000313" key="6">
    <source>
        <dbReference type="EMBL" id="BDZ41546.1"/>
    </source>
</evidence>
<evidence type="ECO:0000256" key="4">
    <source>
        <dbReference type="ARBA" id="ARBA00022723"/>
    </source>
</evidence>
<keyword evidence="3" id="KW-0808">Transferase</keyword>
<dbReference type="Gene3D" id="1.10.600.10">
    <property type="entry name" value="Farnesyl Diphosphate Synthase"/>
    <property type="match status" value="1"/>
</dbReference>
<dbReference type="PROSITE" id="PS00444">
    <property type="entry name" value="POLYPRENYL_SYNTHASE_2"/>
    <property type="match status" value="1"/>
</dbReference>
<organism evidence="6 7">
    <name type="scientific">Paraoerskovia sediminicola</name>
    <dbReference type="NCBI Taxonomy" id="1138587"/>
    <lineage>
        <taxon>Bacteria</taxon>
        <taxon>Bacillati</taxon>
        <taxon>Actinomycetota</taxon>
        <taxon>Actinomycetes</taxon>
        <taxon>Micrococcales</taxon>
        <taxon>Cellulomonadaceae</taxon>
        <taxon>Paraoerskovia</taxon>
    </lineage>
</organism>
<comment type="similarity">
    <text evidence="2">Belongs to the FPP/GGPP synthase family.</text>
</comment>